<keyword evidence="11" id="KW-0732">Signal</keyword>
<comment type="subcellular location">
    <subcellularLocation>
        <location evidence="1">Membrane</location>
        <topology evidence="1">Multi-pass membrane protein</topology>
    </subcellularLocation>
</comment>
<evidence type="ECO:0000256" key="1">
    <source>
        <dbReference type="ARBA" id="ARBA00004141"/>
    </source>
</evidence>
<feature type="transmembrane region" description="Helical" evidence="10">
    <location>
        <begin position="1378"/>
        <end position="1400"/>
    </location>
</feature>
<dbReference type="Gene3D" id="3.40.190.10">
    <property type="entry name" value="Periplasmic binding protein-like II"/>
    <property type="match status" value="1"/>
</dbReference>
<keyword evidence="6" id="KW-0675">Receptor</keyword>
<feature type="compositionally biased region" description="Polar residues" evidence="9">
    <location>
        <begin position="1566"/>
        <end position="1575"/>
    </location>
</feature>
<keyword evidence="5 10" id="KW-0472">Membrane</keyword>
<evidence type="ECO:0000256" key="4">
    <source>
        <dbReference type="ARBA" id="ARBA00023040"/>
    </source>
</evidence>
<evidence type="ECO:0000256" key="2">
    <source>
        <dbReference type="ARBA" id="ARBA00022692"/>
    </source>
</evidence>
<keyword evidence="8" id="KW-0807">Transducer</keyword>
<proteinExistence type="predicted"/>
<dbReference type="Pfam" id="PF13416">
    <property type="entry name" value="SBP_bac_8"/>
    <property type="match status" value="1"/>
</dbReference>
<protein>
    <recommendedName>
        <fullName evidence="12">G-protein coupled receptors family 3 profile domain-containing protein</fullName>
    </recommendedName>
</protein>
<dbReference type="SUPFAM" id="SSF53850">
    <property type="entry name" value="Periplasmic binding protein-like II"/>
    <property type="match status" value="1"/>
</dbReference>
<evidence type="ECO:0000256" key="8">
    <source>
        <dbReference type="ARBA" id="ARBA00023224"/>
    </source>
</evidence>
<reference evidence="13" key="1">
    <citation type="submission" date="2021-01" db="EMBL/GenBank/DDBJ databases">
        <authorList>
            <person name="Corre E."/>
            <person name="Pelletier E."/>
            <person name="Niang G."/>
            <person name="Scheremetjew M."/>
            <person name="Finn R."/>
            <person name="Kale V."/>
            <person name="Holt S."/>
            <person name="Cochrane G."/>
            <person name="Meng A."/>
            <person name="Brown T."/>
            <person name="Cohen L."/>
        </authorList>
    </citation>
    <scope>NUCLEOTIDE SEQUENCE</scope>
    <source>
        <strain evidence="13">CCMP127</strain>
    </source>
</reference>
<sequence>MMLLLLLLWKLLALLVVLAQTALATQAVALASCEQTKVLEQGGPFQNQCTCSSEGTSSAILSCQSSCLVCPEQRQAPQPCYTLSYNTTLTNQGVVTSFIDCYSVDNDHVCVAAFYDTANNLETINQEQPPAGEDETTPLVAGGCEVSLNGNKCNSCSICATESSEYNERLGFTADCSNLYPGATFSFCGFDYDTRHPRYTTGFEGPFRLLPSFNNLGQYARPGEPDDKDDGTCPTSVSVGTELPSAMMQCLETSAKEDERNCKCDVDPFNEDLVIQTCVTRCETCYTSPSSPEDDLCFRNVRRQWKDPSDERVASSVFFAFSNGDVVGVDIFCETPEGWTTSNPDVCSCEVSSGYEACTSCQMCPDGAGMELNYYADCSNIVEGATFSNCDISADSPGFIKPFGFLLDLFTSVPFFTAYVGECYDGELEDLPVLREIEQRYYDGALATIGEWVENSYPEPKEESVAGSMESCGSYMRDPFIYGEYETICECIVGDEDEVELKCRDTCEICIGDEHECFSRVNTLYNGFRWFEEKRFRECHTSSKHEICYDVPSTVPCSSPSHCRAEVTINGEICQSVSMCPTSPGSQERGYRKPFFKADCSNILDGAIVDYCGEWLDGNYPGPFAVFLRYNENEDLHFGIPVRKGFCSGEFTSVSNPDESERSSKPEDTSLKIMRNNQARFTNDFIGDFQAAGYPTQMQYVDVGDDPDAFRNALANEVAFQLGTVDGYFIGPNDIGLAIEYNGLADMTPYIRALDSRIEDWNDIFVGYRMFLSQYEGQIVSVPLGGDSELMYYRRDILDHFNLTVPRTWEEYAEVASKVHGKMYKETKMIGSCIGRKTGQCPGFSVANMIIASITQTRGPNEGHLLDTRDLSPLITTSVMEEVLRLLALQVDYGASEEFEESVSCDLVGFLSMDRGECALTIDWGGRFRQYLRAGKQQDAIGLSRVPGSTTVLDRNSGNLVKCDKERCPFSTWFDDLEAWVNFAPYVSYEGYACAVNHFASPERQLRMMEFCSFIADRVQSRRYVIDSFDSIGLTGSSSLTRLDPFRYSHLDAEAFVAKGFPEQGVAEMIEAYSKTVQSPNVAFAVRAPIQASLNEALDDYIFSFLNETRYSGRGGSNTAPRPSEVSEALIETWQSAIREYDTRATSQMTVKDSYQRLRNVYYLINEDLNQLGRIKNFGYILVGVIFVLSVGLSLWVQLHKETKVIKSSQPFFLVIICIGTSVFGSSIIPLSMDDREFDEMSLDRACRSVPFLLALGWTIIFAALFSKLRRVNLVMRNAARFRRVAVSEKDVMKTFFCLFSFNVIILLIWTIQDPLFWERVELSNTESYGKCSVKEDSVTWKILVSLLVGFNFLALVLANKEAYTARRVVTDLSESQYIAMIMGSILQISVVGVPLLFLVEDNPTANYFIRVSIVFITSVSVLMLLFGPKIRAFYKKEDVSSLSSSGHIPSGNPSRISGLILPTSSNRKKFESGLSFSLAESCDTGTETAELLAKYRALENALREEGMESLLMKAGLTPSVRPARRKPLREGETEKAENCHMEQAMGQELTNAENDVESKAPPFPNESTPSSPTSVEMGDVAASVSTEKPPSANDRSPTHDEDETNNQQ</sequence>
<keyword evidence="3 10" id="KW-1133">Transmembrane helix</keyword>
<dbReference type="PANTHER" id="PTHR10519:SF20">
    <property type="entry name" value="G-PROTEIN COUPLED RECEPTOR 156-RELATED"/>
    <property type="match status" value="1"/>
</dbReference>
<evidence type="ECO:0000256" key="11">
    <source>
        <dbReference type="SAM" id="SignalP"/>
    </source>
</evidence>
<dbReference type="CDD" id="cd15047">
    <property type="entry name" value="7tmC_GABA-B-like"/>
    <property type="match status" value="1"/>
</dbReference>
<evidence type="ECO:0000256" key="7">
    <source>
        <dbReference type="ARBA" id="ARBA00023180"/>
    </source>
</evidence>
<evidence type="ECO:0000256" key="3">
    <source>
        <dbReference type="ARBA" id="ARBA00022989"/>
    </source>
</evidence>
<accession>A0A7S3LEJ9</accession>
<evidence type="ECO:0000313" key="13">
    <source>
        <dbReference type="EMBL" id="CAE0421145.1"/>
    </source>
</evidence>
<feature type="transmembrane region" description="Helical" evidence="10">
    <location>
        <begin position="1249"/>
        <end position="1267"/>
    </location>
</feature>
<dbReference type="GO" id="GO:0038039">
    <property type="term" value="C:G protein-coupled receptor heterodimeric complex"/>
    <property type="evidence" value="ECO:0007669"/>
    <property type="project" value="TreeGrafter"/>
</dbReference>
<keyword evidence="7" id="KW-0325">Glycoprotein</keyword>
<evidence type="ECO:0000256" key="6">
    <source>
        <dbReference type="ARBA" id="ARBA00023170"/>
    </source>
</evidence>
<evidence type="ECO:0000259" key="12">
    <source>
        <dbReference type="PROSITE" id="PS50259"/>
    </source>
</evidence>
<keyword evidence="4" id="KW-0297">G-protein coupled receptor</keyword>
<dbReference type="PANTHER" id="PTHR10519">
    <property type="entry name" value="GABA-B RECEPTOR"/>
    <property type="match status" value="1"/>
</dbReference>
<dbReference type="InterPro" id="IPR002455">
    <property type="entry name" value="GPCR3_GABA-B"/>
</dbReference>
<feature type="transmembrane region" description="Helical" evidence="10">
    <location>
        <begin position="1211"/>
        <end position="1229"/>
    </location>
</feature>
<evidence type="ECO:0000256" key="10">
    <source>
        <dbReference type="SAM" id="Phobius"/>
    </source>
</evidence>
<evidence type="ECO:0000256" key="5">
    <source>
        <dbReference type="ARBA" id="ARBA00023136"/>
    </source>
</evidence>
<feature type="transmembrane region" description="Helical" evidence="10">
    <location>
        <begin position="1292"/>
        <end position="1312"/>
    </location>
</feature>
<organism evidence="13">
    <name type="scientific">Amphora coffeiformis</name>
    <dbReference type="NCBI Taxonomy" id="265554"/>
    <lineage>
        <taxon>Eukaryota</taxon>
        <taxon>Sar</taxon>
        <taxon>Stramenopiles</taxon>
        <taxon>Ochrophyta</taxon>
        <taxon>Bacillariophyta</taxon>
        <taxon>Bacillariophyceae</taxon>
        <taxon>Bacillariophycidae</taxon>
        <taxon>Thalassiophysales</taxon>
        <taxon>Catenulaceae</taxon>
        <taxon>Amphora</taxon>
    </lineage>
</organism>
<name>A0A7S3LEJ9_9STRA</name>
<feature type="transmembrane region" description="Helical" evidence="10">
    <location>
        <begin position="1406"/>
        <end position="1427"/>
    </location>
</feature>
<feature type="domain" description="G-protein coupled receptors family 3 profile" evidence="12">
    <location>
        <begin position="1246"/>
        <end position="1439"/>
    </location>
</feature>
<feature type="region of interest" description="Disordered" evidence="9">
    <location>
        <begin position="1552"/>
        <end position="1609"/>
    </location>
</feature>
<dbReference type="InterPro" id="IPR006059">
    <property type="entry name" value="SBP"/>
</dbReference>
<evidence type="ECO:0000256" key="9">
    <source>
        <dbReference type="SAM" id="MobiDB-lite"/>
    </source>
</evidence>
<dbReference type="Pfam" id="PF00003">
    <property type="entry name" value="7tm_3"/>
    <property type="match status" value="1"/>
</dbReference>
<feature type="transmembrane region" description="Helical" evidence="10">
    <location>
        <begin position="1339"/>
        <end position="1358"/>
    </location>
</feature>
<dbReference type="PROSITE" id="PS50259">
    <property type="entry name" value="G_PROTEIN_RECEP_F3_4"/>
    <property type="match status" value="1"/>
</dbReference>
<dbReference type="EMBL" id="HBIM01024040">
    <property type="protein sequence ID" value="CAE0421145.1"/>
    <property type="molecule type" value="Transcribed_RNA"/>
</dbReference>
<feature type="signal peptide" evidence="11">
    <location>
        <begin position="1"/>
        <end position="19"/>
    </location>
</feature>
<gene>
    <name evidence="13" type="ORF">ACOF00016_LOCUS17794</name>
</gene>
<keyword evidence="2 10" id="KW-0812">Transmembrane</keyword>
<dbReference type="GO" id="GO:0004965">
    <property type="term" value="F:G protein-coupled GABA receptor activity"/>
    <property type="evidence" value="ECO:0007669"/>
    <property type="project" value="InterPro"/>
</dbReference>
<feature type="transmembrane region" description="Helical" evidence="10">
    <location>
        <begin position="1178"/>
        <end position="1199"/>
    </location>
</feature>
<feature type="chain" id="PRO_5031220209" description="G-protein coupled receptors family 3 profile domain-containing protein" evidence="11">
    <location>
        <begin position="20"/>
        <end position="1609"/>
    </location>
</feature>
<dbReference type="InterPro" id="IPR017978">
    <property type="entry name" value="GPCR_3_C"/>
</dbReference>